<dbReference type="InterPro" id="IPR042307">
    <property type="entry name" value="Reeler_sf"/>
</dbReference>
<reference evidence="11 12" key="1">
    <citation type="submission" date="2018-04" db="EMBL/GenBank/DDBJ databases">
        <title>The genome of golden apple snail Pomacea canaliculata provides insight into stress tolerance and invasive adaptation.</title>
        <authorList>
            <person name="Liu C."/>
            <person name="Liu B."/>
            <person name="Ren Y."/>
            <person name="Zhang Y."/>
            <person name="Wang H."/>
            <person name="Li S."/>
            <person name="Jiang F."/>
            <person name="Yin L."/>
            <person name="Zhang G."/>
            <person name="Qian W."/>
            <person name="Fan W."/>
        </authorList>
    </citation>
    <scope>NUCLEOTIDE SEQUENCE [LARGE SCALE GENOMIC DNA]</scope>
    <source>
        <strain evidence="11">SZHN2017</strain>
        <tissue evidence="11">Muscle</tissue>
    </source>
</reference>
<comment type="similarity">
    <text evidence="2">Belongs to the insect defense protein family.</text>
</comment>
<sequence length="245" mass="26445">MLRVGLVVVIVLSSIVSVVLGGALTGLKGGNMMQPFCRSGSYRPDAGDLLPASGNAPYSLKIVTKVNQYRAGQAIEVTLEGVNGKRFKGFFITNDCVQKQLMVHAGNFQPKNSQFAKTTQFCGDDGVTHTGINDKISVTFYWTPPPAYSLGRCQFKATVVENDNVFYTGVLSNSLAADPNCQNQAEMTNVLNEWKTLAPNAAGGNQRRSPRRIHGLTDVFNLKIHGVQQTGAMRSASSSVAETLR</sequence>
<dbReference type="AlphaFoldDB" id="A0A2T7PPM7"/>
<dbReference type="PANTHER" id="PTHR45828">
    <property type="entry name" value="CYTOCHROME B561/FERRIC REDUCTASE TRANSMEMBRANE"/>
    <property type="match status" value="1"/>
</dbReference>
<comment type="caution">
    <text evidence="11">The sequence shown here is derived from an EMBL/GenBank/DDBJ whole genome shotgun (WGS) entry which is preliminary data.</text>
</comment>
<comment type="subcellular location">
    <subcellularLocation>
        <location evidence="1">Secreted</location>
    </subcellularLocation>
</comment>
<evidence type="ECO:0000256" key="5">
    <source>
        <dbReference type="ARBA" id="ARBA00022588"/>
    </source>
</evidence>
<keyword evidence="6 9" id="KW-0732">Signal</keyword>
<dbReference type="CDD" id="cd08544">
    <property type="entry name" value="Reeler"/>
    <property type="match status" value="1"/>
</dbReference>
<keyword evidence="3" id="KW-0964">Secreted</keyword>
<keyword evidence="4" id="KW-0929">Antimicrobial</keyword>
<name>A0A2T7PPM7_POMCA</name>
<evidence type="ECO:0000256" key="4">
    <source>
        <dbReference type="ARBA" id="ARBA00022529"/>
    </source>
</evidence>
<dbReference type="GO" id="GO:0045087">
    <property type="term" value="P:innate immune response"/>
    <property type="evidence" value="ECO:0007669"/>
    <property type="project" value="UniProtKB-KW"/>
</dbReference>
<dbReference type="GO" id="GO:0005576">
    <property type="term" value="C:extracellular region"/>
    <property type="evidence" value="ECO:0007669"/>
    <property type="project" value="UniProtKB-SubCell"/>
</dbReference>
<keyword evidence="12" id="KW-1185">Reference proteome</keyword>
<dbReference type="Pfam" id="PF02014">
    <property type="entry name" value="Reeler"/>
    <property type="match status" value="1"/>
</dbReference>
<evidence type="ECO:0000256" key="6">
    <source>
        <dbReference type="ARBA" id="ARBA00022729"/>
    </source>
</evidence>
<accession>A0A2T7PPM7</accession>
<dbReference type="PANTHER" id="PTHR45828:SF9">
    <property type="entry name" value="CELL WALL INTEGRITY AND STRESS RESPONSE COMPONENT 4-LIKE-RELATED"/>
    <property type="match status" value="1"/>
</dbReference>
<dbReference type="InterPro" id="IPR051237">
    <property type="entry name" value="Ferric-chelate_Red/DefProt"/>
</dbReference>
<keyword evidence="5" id="KW-0399">Innate immunity</keyword>
<proteinExistence type="inferred from homology"/>
<evidence type="ECO:0000256" key="1">
    <source>
        <dbReference type="ARBA" id="ARBA00004613"/>
    </source>
</evidence>
<keyword evidence="8" id="KW-0044">Antibiotic</keyword>
<evidence type="ECO:0000256" key="2">
    <source>
        <dbReference type="ARBA" id="ARBA00008501"/>
    </source>
</evidence>
<evidence type="ECO:0000256" key="9">
    <source>
        <dbReference type="SAM" id="SignalP"/>
    </source>
</evidence>
<keyword evidence="7" id="KW-0391">Immunity</keyword>
<dbReference type="Gene3D" id="2.60.40.4060">
    <property type="entry name" value="Reeler domain"/>
    <property type="match status" value="1"/>
</dbReference>
<feature type="chain" id="PRO_5015605802" description="Reelin domain-containing protein" evidence="9">
    <location>
        <begin position="22"/>
        <end position="245"/>
    </location>
</feature>
<gene>
    <name evidence="11" type="ORF">C0Q70_02341</name>
</gene>
<protein>
    <recommendedName>
        <fullName evidence="10">Reelin domain-containing protein</fullName>
    </recommendedName>
</protein>
<dbReference type="GO" id="GO:0016020">
    <property type="term" value="C:membrane"/>
    <property type="evidence" value="ECO:0007669"/>
    <property type="project" value="TreeGrafter"/>
</dbReference>
<dbReference type="Proteomes" id="UP000245119">
    <property type="component" value="Linkage Group LG2"/>
</dbReference>
<evidence type="ECO:0000313" key="11">
    <source>
        <dbReference type="EMBL" id="PVD35379.1"/>
    </source>
</evidence>
<feature type="domain" description="Reelin" evidence="10">
    <location>
        <begin position="22"/>
        <end position="193"/>
    </location>
</feature>
<dbReference type="EMBL" id="PZQS01000002">
    <property type="protein sequence ID" value="PVD35379.1"/>
    <property type="molecule type" value="Genomic_DNA"/>
</dbReference>
<evidence type="ECO:0000256" key="8">
    <source>
        <dbReference type="ARBA" id="ARBA00023022"/>
    </source>
</evidence>
<dbReference type="InterPro" id="IPR002861">
    <property type="entry name" value="Reeler_dom"/>
</dbReference>
<organism evidence="11 12">
    <name type="scientific">Pomacea canaliculata</name>
    <name type="common">Golden apple snail</name>
    <dbReference type="NCBI Taxonomy" id="400727"/>
    <lineage>
        <taxon>Eukaryota</taxon>
        <taxon>Metazoa</taxon>
        <taxon>Spiralia</taxon>
        <taxon>Lophotrochozoa</taxon>
        <taxon>Mollusca</taxon>
        <taxon>Gastropoda</taxon>
        <taxon>Caenogastropoda</taxon>
        <taxon>Architaenioglossa</taxon>
        <taxon>Ampullarioidea</taxon>
        <taxon>Ampullariidae</taxon>
        <taxon>Pomacea</taxon>
    </lineage>
</organism>
<evidence type="ECO:0000259" key="10">
    <source>
        <dbReference type="PROSITE" id="PS51019"/>
    </source>
</evidence>
<evidence type="ECO:0000313" key="12">
    <source>
        <dbReference type="Proteomes" id="UP000245119"/>
    </source>
</evidence>
<evidence type="ECO:0000256" key="3">
    <source>
        <dbReference type="ARBA" id="ARBA00022525"/>
    </source>
</evidence>
<dbReference type="GO" id="GO:0042742">
    <property type="term" value="P:defense response to bacterium"/>
    <property type="evidence" value="ECO:0007669"/>
    <property type="project" value="UniProtKB-KW"/>
</dbReference>
<dbReference type="OrthoDB" id="6418377at2759"/>
<feature type="signal peptide" evidence="9">
    <location>
        <begin position="1"/>
        <end position="21"/>
    </location>
</feature>
<dbReference type="PROSITE" id="PS51019">
    <property type="entry name" value="REELIN"/>
    <property type="match status" value="1"/>
</dbReference>
<evidence type="ECO:0000256" key="7">
    <source>
        <dbReference type="ARBA" id="ARBA00022859"/>
    </source>
</evidence>